<gene>
    <name evidence="1" type="ORF">JKP34_05945</name>
</gene>
<proteinExistence type="predicted"/>
<dbReference type="RefSeq" id="WP_201918682.1">
    <property type="nucleotide sequence ID" value="NZ_JAERQG010000001.1"/>
</dbReference>
<keyword evidence="2" id="KW-1185">Reference proteome</keyword>
<dbReference type="Proteomes" id="UP000642920">
    <property type="component" value="Unassembled WGS sequence"/>
</dbReference>
<evidence type="ECO:0000313" key="2">
    <source>
        <dbReference type="Proteomes" id="UP000642920"/>
    </source>
</evidence>
<dbReference type="SUPFAM" id="SSF48452">
    <property type="entry name" value="TPR-like"/>
    <property type="match status" value="1"/>
</dbReference>
<organism evidence="1 2">
    <name type="scientific">Marivirga atlantica</name>
    <dbReference type="NCBI Taxonomy" id="1548457"/>
    <lineage>
        <taxon>Bacteria</taxon>
        <taxon>Pseudomonadati</taxon>
        <taxon>Bacteroidota</taxon>
        <taxon>Cytophagia</taxon>
        <taxon>Cytophagales</taxon>
        <taxon>Marivirgaceae</taxon>
        <taxon>Marivirga</taxon>
    </lineage>
</organism>
<dbReference type="InterPro" id="IPR041662">
    <property type="entry name" value="SusD-like_2"/>
</dbReference>
<name>A0A937AFS3_9BACT</name>
<reference evidence="1" key="1">
    <citation type="submission" date="2021-01" db="EMBL/GenBank/DDBJ databases">
        <title>Marivirga sp. nov., isolated from intertidal surface sediments.</title>
        <authorList>
            <person name="Zhang M."/>
        </authorList>
    </citation>
    <scope>NUCLEOTIDE SEQUENCE</scope>
    <source>
        <strain evidence="1">SM1354</strain>
    </source>
</reference>
<comment type="caution">
    <text evidence="1">The sequence shown here is derived from an EMBL/GenBank/DDBJ whole genome shotgun (WGS) entry which is preliminary data.</text>
</comment>
<dbReference type="Gene3D" id="1.25.40.390">
    <property type="match status" value="1"/>
</dbReference>
<dbReference type="Pfam" id="PF12771">
    <property type="entry name" value="SusD-like_2"/>
    <property type="match status" value="2"/>
</dbReference>
<dbReference type="AlphaFoldDB" id="A0A937AFS3"/>
<dbReference type="EMBL" id="JAERQG010000001">
    <property type="protein sequence ID" value="MBL0764784.1"/>
    <property type="molecule type" value="Genomic_DNA"/>
</dbReference>
<accession>A0A937AFS3</accession>
<evidence type="ECO:0000313" key="1">
    <source>
        <dbReference type="EMBL" id="MBL0764784.1"/>
    </source>
</evidence>
<protein>
    <submittedName>
        <fullName evidence="1">SusD/RagB family nutrient-binding outer membrane lipoprotein</fullName>
    </submittedName>
</protein>
<keyword evidence="1" id="KW-0449">Lipoprotein</keyword>
<sequence length="528" mass="57874">MKKILFLILLTIGFFGCDDRLDELNTDKINPAEVDPSSLFTRGLVETFNNMVTPNVNSNPFKLYGQYWSQTTYPEESQYNLTSRNIPAGFWTNVYRDVLVDLKEAKRLISLEIENPTPSTNVVQLTNQVAVIDILMAYNYAVLVDVFGNVPFTEALDPDNITPAYDDASSVYDNVLTMIDGALSAVDASEDGFTGGQDVLYSGDMMAWTKFANSVKFRLGMRLADVNSSKSVSVVNSALNAGVFTSNADNASMAYQSAAPNTNPVYSALVLSGRSDYVISNVLADKLNSTMDGRLFRYASGPIDFPFPTDDNDVTQDTTFTTDGLFLIIDGETTHVSGEVTLTADQEGSVSYIQGGVYGTNNSFNAFSKVSALLYDDPEYPGTILNYAELEFLMAEAVERGGYSVTGTAEEHYNAGIQASFDQWGASGYVDYIAQPEIAYATASGDYKQKIGFQMWVALYNQGFESWNTWKRLDFDGLVPLPGETDLSIPLRLPYPLEEAQLNGQNLSAAASAIGGDEVTTKIFWDMN</sequence>
<dbReference type="InterPro" id="IPR011990">
    <property type="entry name" value="TPR-like_helical_dom_sf"/>
</dbReference>
<dbReference type="PROSITE" id="PS51257">
    <property type="entry name" value="PROKAR_LIPOPROTEIN"/>
    <property type="match status" value="1"/>
</dbReference>